<reference evidence="10" key="1">
    <citation type="submission" date="2022-07" db="EMBL/GenBank/DDBJ databases">
        <title>Genome analysis of Parmales, a sister group of diatoms, reveals the evolutionary specialization of diatoms from phago-mixotrophs to photoautotrophs.</title>
        <authorList>
            <person name="Ban H."/>
            <person name="Sato S."/>
            <person name="Yoshikawa S."/>
            <person name="Kazumasa Y."/>
            <person name="Nakamura Y."/>
            <person name="Ichinomiya M."/>
            <person name="Saitoh K."/>
            <person name="Sato N."/>
            <person name="Blanc-Mathieu R."/>
            <person name="Endo H."/>
            <person name="Kuwata A."/>
            <person name="Ogata H."/>
        </authorList>
    </citation>
    <scope>NUCLEOTIDE SEQUENCE</scope>
</reference>
<feature type="compositionally biased region" description="Low complexity" evidence="9">
    <location>
        <begin position="75"/>
        <end position="87"/>
    </location>
</feature>
<comment type="caution">
    <text evidence="10">The sequence shown here is derived from an EMBL/GenBank/DDBJ whole genome shotgun (WGS) entry which is preliminary data.</text>
</comment>
<evidence type="ECO:0000313" key="11">
    <source>
        <dbReference type="Proteomes" id="UP001165082"/>
    </source>
</evidence>
<dbReference type="SUPFAM" id="SSF55821">
    <property type="entry name" value="YrdC/RibB"/>
    <property type="match status" value="1"/>
</dbReference>
<dbReference type="HAMAP" id="MF_00180">
    <property type="entry name" value="RibB"/>
    <property type="match status" value="1"/>
</dbReference>
<protein>
    <recommendedName>
        <fullName evidence="8">3,4-dihydroxy-2-butanone 4-phosphate synthase</fullName>
        <shortName evidence="8">DHBP synthase</shortName>
        <ecNumber evidence="8">4.1.99.12</ecNumber>
    </recommendedName>
</protein>
<keyword evidence="4 8" id="KW-0479">Metal-binding</keyword>
<keyword evidence="6 8" id="KW-0464">Manganese</keyword>
<name>A0A9W7F8X4_9STRA</name>
<evidence type="ECO:0000256" key="6">
    <source>
        <dbReference type="ARBA" id="ARBA00023211"/>
    </source>
</evidence>
<evidence type="ECO:0000256" key="3">
    <source>
        <dbReference type="ARBA" id="ARBA00022619"/>
    </source>
</evidence>
<dbReference type="NCBIfam" id="TIGR00506">
    <property type="entry name" value="ribB"/>
    <property type="match status" value="1"/>
</dbReference>
<keyword evidence="3 8" id="KW-0686">Riboflavin biosynthesis</keyword>
<dbReference type="EC" id="4.1.99.12" evidence="8"/>
<gene>
    <name evidence="10" type="ORF">TrRE_jg4811</name>
</gene>
<dbReference type="InterPro" id="IPR000422">
    <property type="entry name" value="DHBP_synthase_RibB"/>
</dbReference>
<comment type="catalytic activity">
    <reaction evidence="8">
        <text>D-ribulose 5-phosphate = (2S)-2-hydroxy-3-oxobutyl phosphate + formate + H(+)</text>
        <dbReference type="Rhea" id="RHEA:18457"/>
        <dbReference type="ChEBI" id="CHEBI:15378"/>
        <dbReference type="ChEBI" id="CHEBI:15740"/>
        <dbReference type="ChEBI" id="CHEBI:58121"/>
        <dbReference type="ChEBI" id="CHEBI:58830"/>
        <dbReference type="EC" id="4.1.99.12"/>
    </reaction>
</comment>
<evidence type="ECO:0000256" key="7">
    <source>
        <dbReference type="ARBA" id="ARBA00023239"/>
    </source>
</evidence>
<dbReference type="Pfam" id="PF00926">
    <property type="entry name" value="DHBP_synthase"/>
    <property type="match status" value="1"/>
</dbReference>
<evidence type="ECO:0000256" key="4">
    <source>
        <dbReference type="ARBA" id="ARBA00022723"/>
    </source>
</evidence>
<evidence type="ECO:0000256" key="9">
    <source>
        <dbReference type="SAM" id="MobiDB-lite"/>
    </source>
</evidence>
<comment type="pathway">
    <text evidence="2 8">Cofactor biosynthesis; riboflavin biosynthesis; 2-hydroxy-3-oxobutyl phosphate from D-ribulose 5-phosphate: step 1/1.</text>
</comment>
<comment type="cofactor">
    <cofactor evidence="1">
        <name>Mn(2+)</name>
        <dbReference type="ChEBI" id="CHEBI:29035"/>
    </cofactor>
</comment>
<dbReference type="OrthoDB" id="60371at2759"/>
<evidence type="ECO:0000256" key="8">
    <source>
        <dbReference type="RuleBase" id="RU003843"/>
    </source>
</evidence>
<dbReference type="Proteomes" id="UP001165082">
    <property type="component" value="Unassembled WGS sequence"/>
</dbReference>
<comment type="function">
    <text evidence="8">Catalyzes the conversion of D-ribulose 5-phosphate to formate and 3,4-dihydroxy-2-butanone 4-phosphate.</text>
</comment>
<comment type="cofactor">
    <cofactor evidence="8">
        <name>Mg(2+)</name>
        <dbReference type="ChEBI" id="CHEBI:18420"/>
    </cofactor>
    <cofactor evidence="8">
        <name>Mn(2+)</name>
        <dbReference type="ChEBI" id="CHEBI:29035"/>
    </cofactor>
    <text evidence="8">Binds 2 divalent metal cations per subunit. Magnesium or manganese.</text>
</comment>
<dbReference type="Gene3D" id="3.90.870.10">
    <property type="entry name" value="DHBP synthase"/>
    <property type="match status" value="1"/>
</dbReference>
<dbReference type="PANTHER" id="PTHR21327">
    <property type="entry name" value="GTP CYCLOHYDROLASE II-RELATED"/>
    <property type="match status" value="1"/>
</dbReference>
<proteinExistence type="inferred from homology"/>
<dbReference type="InterPro" id="IPR017945">
    <property type="entry name" value="DHBP_synth_RibB-like_a/b_dom"/>
</dbReference>
<dbReference type="FunFam" id="3.90.870.10:FF:000001">
    <property type="entry name" value="Riboflavin biosynthesis protein RibBA"/>
    <property type="match status" value="1"/>
</dbReference>
<dbReference type="GO" id="GO:0009231">
    <property type="term" value="P:riboflavin biosynthetic process"/>
    <property type="evidence" value="ECO:0007669"/>
    <property type="project" value="UniProtKB-KW"/>
</dbReference>
<dbReference type="GO" id="GO:0046872">
    <property type="term" value="F:metal ion binding"/>
    <property type="evidence" value="ECO:0007669"/>
    <property type="project" value="UniProtKB-KW"/>
</dbReference>
<feature type="region of interest" description="Disordered" evidence="9">
    <location>
        <begin position="57"/>
        <end position="91"/>
    </location>
</feature>
<sequence length="311" mass="33468">MTNNPYKVQKLDEIGIKILGTVPVVVDKANEYNRQYISTKIERMNHMKELRHSLNMAPQRAVPKGGATVPPPDGETAAAASKASTESSADDLEGVVASKDGYCFGKQSVIDAIEATKRGELVVVVDDMDRENEGDLILAGSLATPATVSEMVRWTSGVLCVALPGEDMDRLNIPPMVVDNQDPKGTAFGVSVDATRKHGITTGISGKDRAKTINLMASGESTADDFVRPGHIFPLRAREGGVLTRDGHTEATVDLARLAGLPPAGVLCEIVSEEFEGEMARLPELRKFAKERGYVMTSIADMIAYRKEEGV</sequence>
<dbReference type="EMBL" id="BRXZ01000120">
    <property type="protein sequence ID" value="GMI05558.1"/>
    <property type="molecule type" value="Genomic_DNA"/>
</dbReference>
<accession>A0A9W7F8X4</accession>
<dbReference type="AlphaFoldDB" id="A0A9W7F8X4"/>
<comment type="similarity">
    <text evidence="8">Belongs to the DHBP synthase family.</text>
</comment>
<evidence type="ECO:0000256" key="5">
    <source>
        <dbReference type="ARBA" id="ARBA00022842"/>
    </source>
</evidence>
<evidence type="ECO:0000313" key="10">
    <source>
        <dbReference type="EMBL" id="GMI05558.1"/>
    </source>
</evidence>
<dbReference type="GO" id="GO:0008686">
    <property type="term" value="F:3,4-dihydroxy-2-butanone-4-phosphate synthase activity"/>
    <property type="evidence" value="ECO:0007669"/>
    <property type="project" value="UniProtKB-EC"/>
</dbReference>
<evidence type="ECO:0000256" key="2">
    <source>
        <dbReference type="ARBA" id="ARBA00004904"/>
    </source>
</evidence>
<keyword evidence="11" id="KW-1185">Reference proteome</keyword>
<keyword evidence="5 8" id="KW-0460">Magnesium</keyword>
<keyword evidence="7 8" id="KW-0456">Lyase</keyword>
<comment type="subunit">
    <text evidence="8">Homodimer.</text>
</comment>
<dbReference type="PANTHER" id="PTHR21327:SF18">
    <property type="entry name" value="3,4-DIHYDROXY-2-BUTANONE 4-PHOSPHATE SYNTHASE"/>
    <property type="match status" value="1"/>
</dbReference>
<organism evidence="10 11">
    <name type="scientific">Triparma retinervis</name>
    <dbReference type="NCBI Taxonomy" id="2557542"/>
    <lineage>
        <taxon>Eukaryota</taxon>
        <taxon>Sar</taxon>
        <taxon>Stramenopiles</taxon>
        <taxon>Ochrophyta</taxon>
        <taxon>Bolidophyceae</taxon>
        <taxon>Parmales</taxon>
        <taxon>Triparmaceae</taxon>
        <taxon>Triparma</taxon>
    </lineage>
</organism>
<evidence type="ECO:0000256" key="1">
    <source>
        <dbReference type="ARBA" id="ARBA00001936"/>
    </source>
</evidence>
<dbReference type="GO" id="GO:0005829">
    <property type="term" value="C:cytosol"/>
    <property type="evidence" value="ECO:0007669"/>
    <property type="project" value="TreeGrafter"/>
</dbReference>